<keyword evidence="1" id="KW-0479">Metal-binding</keyword>
<evidence type="ECO:0000256" key="1">
    <source>
        <dbReference type="PROSITE-ProRule" id="PRU00042"/>
    </source>
</evidence>
<evidence type="ECO:0000313" key="5">
    <source>
        <dbReference type="Proteomes" id="UP001054252"/>
    </source>
</evidence>
<dbReference type="Proteomes" id="UP001054252">
    <property type="component" value="Unassembled WGS sequence"/>
</dbReference>
<keyword evidence="5" id="KW-1185">Reference proteome</keyword>
<evidence type="ECO:0000313" key="4">
    <source>
        <dbReference type="EMBL" id="GKV34513.1"/>
    </source>
</evidence>
<feature type="compositionally biased region" description="Basic and acidic residues" evidence="2">
    <location>
        <begin position="51"/>
        <end position="71"/>
    </location>
</feature>
<feature type="compositionally biased region" description="Basic and acidic residues" evidence="2">
    <location>
        <begin position="34"/>
        <end position="43"/>
    </location>
</feature>
<accession>A0AAV5LB98</accession>
<dbReference type="AlphaFoldDB" id="A0AAV5LB98"/>
<feature type="region of interest" description="Disordered" evidence="2">
    <location>
        <begin position="32"/>
        <end position="132"/>
    </location>
</feature>
<proteinExistence type="predicted"/>
<dbReference type="PROSITE" id="PS00028">
    <property type="entry name" value="ZINC_FINGER_C2H2_1"/>
    <property type="match status" value="1"/>
</dbReference>
<organism evidence="4 5">
    <name type="scientific">Rubroshorea leprosula</name>
    <dbReference type="NCBI Taxonomy" id="152421"/>
    <lineage>
        <taxon>Eukaryota</taxon>
        <taxon>Viridiplantae</taxon>
        <taxon>Streptophyta</taxon>
        <taxon>Embryophyta</taxon>
        <taxon>Tracheophyta</taxon>
        <taxon>Spermatophyta</taxon>
        <taxon>Magnoliopsida</taxon>
        <taxon>eudicotyledons</taxon>
        <taxon>Gunneridae</taxon>
        <taxon>Pentapetalae</taxon>
        <taxon>rosids</taxon>
        <taxon>malvids</taxon>
        <taxon>Malvales</taxon>
        <taxon>Dipterocarpaceae</taxon>
        <taxon>Rubroshorea</taxon>
    </lineage>
</organism>
<dbReference type="InterPro" id="IPR013087">
    <property type="entry name" value="Znf_C2H2_type"/>
</dbReference>
<protein>
    <recommendedName>
        <fullName evidence="3">C2H2-type domain-containing protein</fullName>
    </recommendedName>
</protein>
<evidence type="ECO:0000259" key="3">
    <source>
        <dbReference type="PROSITE" id="PS50157"/>
    </source>
</evidence>
<evidence type="ECO:0000256" key="2">
    <source>
        <dbReference type="SAM" id="MobiDB-lite"/>
    </source>
</evidence>
<comment type="caution">
    <text evidence="4">The sequence shown here is derived from an EMBL/GenBank/DDBJ whole genome shotgun (WGS) entry which is preliminary data.</text>
</comment>
<gene>
    <name evidence="4" type="ORF">SLEP1_g42883</name>
</gene>
<feature type="domain" description="C2H2-type" evidence="3">
    <location>
        <begin position="19"/>
        <end position="42"/>
    </location>
</feature>
<dbReference type="PROSITE" id="PS50157">
    <property type="entry name" value="ZINC_FINGER_C2H2_2"/>
    <property type="match status" value="1"/>
</dbReference>
<dbReference type="EMBL" id="BPVZ01000106">
    <property type="protein sequence ID" value="GKV34513.1"/>
    <property type="molecule type" value="Genomic_DNA"/>
</dbReference>
<sequence length="132" mass="14539">MTLRVPKDDEAESMDSFLFVCAKCLTTFPSSESLIKHEKKEHGVSSSKSLSKNEKEQGLSSEVFRKHEKTVSKHGKEHGLSPKALSKHEKEHGLPNPVIPHLGHLTSGFVPIKKPRPPEAKAKPPKKKGTSA</sequence>
<name>A0AAV5LB98_9ROSI</name>
<dbReference type="GO" id="GO:0008270">
    <property type="term" value="F:zinc ion binding"/>
    <property type="evidence" value="ECO:0007669"/>
    <property type="project" value="UniProtKB-KW"/>
</dbReference>
<keyword evidence="1" id="KW-0862">Zinc</keyword>
<feature type="compositionally biased region" description="Basic residues" evidence="2">
    <location>
        <begin position="123"/>
        <end position="132"/>
    </location>
</feature>
<reference evidence="4 5" key="1">
    <citation type="journal article" date="2021" name="Commun. Biol.">
        <title>The genome of Shorea leprosula (Dipterocarpaceae) highlights the ecological relevance of drought in aseasonal tropical rainforests.</title>
        <authorList>
            <person name="Ng K.K.S."/>
            <person name="Kobayashi M.J."/>
            <person name="Fawcett J.A."/>
            <person name="Hatakeyama M."/>
            <person name="Paape T."/>
            <person name="Ng C.H."/>
            <person name="Ang C.C."/>
            <person name="Tnah L.H."/>
            <person name="Lee C.T."/>
            <person name="Nishiyama T."/>
            <person name="Sese J."/>
            <person name="O'Brien M.J."/>
            <person name="Copetti D."/>
            <person name="Mohd Noor M.I."/>
            <person name="Ong R.C."/>
            <person name="Putra M."/>
            <person name="Sireger I.Z."/>
            <person name="Indrioko S."/>
            <person name="Kosugi Y."/>
            <person name="Izuno A."/>
            <person name="Isagi Y."/>
            <person name="Lee S.L."/>
            <person name="Shimizu K.K."/>
        </authorList>
    </citation>
    <scope>NUCLEOTIDE SEQUENCE [LARGE SCALE GENOMIC DNA]</scope>
    <source>
        <strain evidence="4">214</strain>
    </source>
</reference>
<keyword evidence="1" id="KW-0863">Zinc-finger</keyword>